<dbReference type="InterPro" id="IPR024524">
    <property type="entry name" value="DUF3800"/>
</dbReference>
<name>A0A5X9FDB1_SALET</name>
<organism evidence="1">
    <name type="scientific">Salmonella enterica subsp. enterica serovar Tamberma</name>
    <dbReference type="NCBI Taxonomy" id="2565079"/>
    <lineage>
        <taxon>Bacteria</taxon>
        <taxon>Pseudomonadati</taxon>
        <taxon>Pseudomonadota</taxon>
        <taxon>Gammaproteobacteria</taxon>
        <taxon>Enterobacterales</taxon>
        <taxon>Enterobacteriaceae</taxon>
        <taxon>Salmonella</taxon>
    </lineage>
</organism>
<dbReference type="AlphaFoldDB" id="A0A5X9FDB1"/>
<comment type="caution">
    <text evidence="1">The sequence shown here is derived from an EMBL/GenBank/DDBJ whole genome shotgun (WGS) entry which is preliminary data.</text>
</comment>
<accession>A0A5X9FDB1</accession>
<dbReference type="Pfam" id="PF12686">
    <property type="entry name" value="DUF3800"/>
    <property type="match status" value="1"/>
</dbReference>
<gene>
    <name evidence="1" type="ORF">EVT47_07890</name>
</gene>
<protein>
    <submittedName>
        <fullName evidence="1">DUF3800 domain-containing protein</fullName>
    </submittedName>
</protein>
<dbReference type="EMBL" id="AAHXAW010000015">
    <property type="protein sequence ID" value="ECB2737721.1"/>
    <property type="molecule type" value="Genomic_DNA"/>
</dbReference>
<reference evidence="1" key="1">
    <citation type="submission" date="2019-02" db="EMBL/GenBank/DDBJ databases">
        <authorList>
            <person name="Ashton P.M."/>
            <person name="Dallman T."/>
            <person name="Nair S."/>
            <person name="De Pinna E."/>
            <person name="Peters T."/>
            <person name="Grant K."/>
        </authorList>
    </citation>
    <scope>NUCLEOTIDE SEQUENCE</scope>
    <source>
        <strain evidence="1">490277</strain>
    </source>
</reference>
<evidence type="ECO:0000313" key="1">
    <source>
        <dbReference type="EMBL" id="ECB2737721.1"/>
    </source>
</evidence>
<proteinExistence type="predicted"/>
<sequence length="285" mass="34268">MLNYVIYADEAWTQSQPLYRYHCFFGGILSSKDEFERLELEVKILKKEFNYKKEIKWSNISMQYIDFYEQLLVLIERFICANDETKYRQMFMDRAYSYNGESVSELDSQFKIYYQFLKHCFGFDYLDQKKIFTFKLDNHSSYNHKTKLKAFVESIRIPNAEIKVEFVNSKKSIPLQICDLLMGAAGYYGNKVDWDLLPGKRRRTKNQMMKSDFGKNIYNILRRIDSHYRSSKAFNWFETTGIDGDRSNRYHHKMRIWKFIPSNSELDTSWQDDAFRSNAVRKKVL</sequence>